<dbReference type="HOGENOM" id="CLU_114051_3_1_3"/>
<keyword evidence="3" id="KW-1185">Reference proteome</keyword>
<evidence type="ECO:0000259" key="1">
    <source>
        <dbReference type="PROSITE" id="PS51742"/>
    </source>
</evidence>
<dbReference type="eggNOG" id="COG1661">
    <property type="taxonomic scope" value="Bacteria"/>
</dbReference>
<dbReference type="PROSITE" id="PS51742">
    <property type="entry name" value="PPC"/>
    <property type="match status" value="1"/>
</dbReference>
<dbReference type="CDD" id="cd11378">
    <property type="entry name" value="DUF296"/>
    <property type="match status" value="1"/>
</dbReference>
<dbReference type="RefSeq" id="WP_012164501.1">
    <property type="nucleotide sequence ID" value="NC_009925.1"/>
</dbReference>
<dbReference type="Pfam" id="PF03479">
    <property type="entry name" value="PCC"/>
    <property type="match status" value="1"/>
</dbReference>
<sequence>MDLEQVQELGSLNVFAVRLSPGTDVRQAIEEIAKREQISAGSILSAVGSLSRVQLRFANAKEPTELAGKYEILTLSGTLSAAGVHLHMIVANERGDCTGGHLVKGCQVYTTLELVIAQFTNLRFTRQWDALTGYPELEISSIS</sequence>
<dbReference type="Gene3D" id="3.30.1330.80">
    <property type="entry name" value="Hypothetical protein, similar to alpha- acetolactate decarboxylase, domain 2"/>
    <property type="match status" value="1"/>
</dbReference>
<gene>
    <name evidence="2" type="ordered locus">AM1_4182</name>
</gene>
<dbReference type="STRING" id="329726.AM1_4182"/>
<dbReference type="EMBL" id="CP000828">
    <property type="protein sequence ID" value="ABW29162.1"/>
    <property type="molecule type" value="Genomic_DNA"/>
</dbReference>
<dbReference type="PANTHER" id="PTHR34988">
    <property type="entry name" value="PROTEIN, PUTATIVE-RELATED"/>
    <property type="match status" value="1"/>
</dbReference>
<protein>
    <recommendedName>
        <fullName evidence="1">PPC domain-containing protein</fullName>
    </recommendedName>
</protein>
<dbReference type="InterPro" id="IPR005175">
    <property type="entry name" value="PPC_dom"/>
</dbReference>
<organism evidence="2 3">
    <name type="scientific">Acaryochloris marina (strain MBIC 11017)</name>
    <dbReference type="NCBI Taxonomy" id="329726"/>
    <lineage>
        <taxon>Bacteria</taxon>
        <taxon>Bacillati</taxon>
        <taxon>Cyanobacteriota</taxon>
        <taxon>Cyanophyceae</taxon>
        <taxon>Acaryochloridales</taxon>
        <taxon>Acaryochloridaceae</taxon>
        <taxon>Acaryochloris</taxon>
    </lineage>
</organism>
<dbReference type="PANTHER" id="PTHR34988:SF1">
    <property type="entry name" value="DNA-BINDING PROTEIN"/>
    <property type="match status" value="1"/>
</dbReference>
<dbReference type="AlphaFoldDB" id="B0CBP4"/>
<dbReference type="Proteomes" id="UP000000268">
    <property type="component" value="Chromosome"/>
</dbReference>
<accession>B0CBP4</accession>
<feature type="domain" description="PPC" evidence="1">
    <location>
        <begin position="9"/>
        <end position="140"/>
    </location>
</feature>
<evidence type="ECO:0000313" key="3">
    <source>
        <dbReference type="Proteomes" id="UP000000268"/>
    </source>
</evidence>
<evidence type="ECO:0000313" key="2">
    <source>
        <dbReference type="EMBL" id="ABW29162.1"/>
    </source>
</evidence>
<dbReference type="SUPFAM" id="SSF117856">
    <property type="entry name" value="AF0104/ALDC/Ptd012-like"/>
    <property type="match status" value="1"/>
</dbReference>
<proteinExistence type="predicted"/>
<reference evidence="2 3" key="1">
    <citation type="journal article" date="2008" name="Proc. Natl. Acad. Sci. U.S.A.">
        <title>Niche adaptation and genome expansion in the chlorophyll d-producing cyanobacterium Acaryochloris marina.</title>
        <authorList>
            <person name="Swingley W.D."/>
            <person name="Chen M."/>
            <person name="Cheung P.C."/>
            <person name="Conrad A.L."/>
            <person name="Dejesa L.C."/>
            <person name="Hao J."/>
            <person name="Honchak B.M."/>
            <person name="Karbach L.E."/>
            <person name="Kurdoglu A."/>
            <person name="Lahiri S."/>
            <person name="Mastrian S.D."/>
            <person name="Miyashita H."/>
            <person name="Page L."/>
            <person name="Ramakrishna P."/>
            <person name="Satoh S."/>
            <person name="Sattley W.M."/>
            <person name="Shimada Y."/>
            <person name="Taylor H.L."/>
            <person name="Tomo T."/>
            <person name="Tsuchiya T."/>
            <person name="Wang Z.T."/>
            <person name="Raymond J."/>
            <person name="Mimuro M."/>
            <person name="Blankenship R.E."/>
            <person name="Touchman J.W."/>
        </authorList>
    </citation>
    <scope>NUCLEOTIDE SEQUENCE [LARGE SCALE GENOMIC DNA]</scope>
    <source>
        <strain evidence="3">MBIC 11017</strain>
    </source>
</reference>
<name>B0CBP4_ACAM1</name>
<dbReference type="OrthoDB" id="552202at2"/>
<dbReference type="KEGG" id="amr:AM1_4182"/>